<evidence type="ECO:0000256" key="1">
    <source>
        <dbReference type="ARBA" id="ARBA00004651"/>
    </source>
</evidence>
<dbReference type="PANTHER" id="PTHR30086:SF20">
    <property type="entry name" value="ARGININE EXPORTER PROTEIN ARGO-RELATED"/>
    <property type="match status" value="1"/>
</dbReference>
<dbReference type="InterPro" id="IPR001123">
    <property type="entry name" value="LeuE-type"/>
</dbReference>
<feature type="transmembrane region" description="Helical" evidence="6">
    <location>
        <begin position="71"/>
        <end position="90"/>
    </location>
</feature>
<gene>
    <name evidence="7" type="primary">eamB</name>
    <name evidence="7" type="ORF">ROSMUCSMR3_03258</name>
</gene>
<dbReference type="KEGG" id="rmm:ROSMUCSMR3_03258"/>
<dbReference type="EMBL" id="CP020474">
    <property type="protein sequence ID" value="ARE84721.1"/>
    <property type="molecule type" value="Genomic_DNA"/>
</dbReference>
<evidence type="ECO:0000313" key="8">
    <source>
        <dbReference type="Proteomes" id="UP000192273"/>
    </source>
</evidence>
<dbReference type="GO" id="GO:0015171">
    <property type="term" value="F:amino acid transmembrane transporter activity"/>
    <property type="evidence" value="ECO:0007669"/>
    <property type="project" value="TreeGrafter"/>
</dbReference>
<protein>
    <submittedName>
        <fullName evidence="7">Cysteine/O-acetylserine efflux protein</fullName>
    </submittedName>
</protein>
<dbReference type="Pfam" id="PF01810">
    <property type="entry name" value="LysE"/>
    <property type="match status" value="1"/>
</dbReference>
<evidence type="ECO:0000256" key="3">
    <source>
        <dbReference type="ARBA" id="ARBA00022692"/>
    </source>
</evidence>
<comment type="subcellular location">
    <subcellularLocation>
        <location evidence="1">Cell membrane</location>
        <topology evidence="1">Multi-pass membrane protein</topology>
    </subcellularLocation>
</comment>
<reference evidence="7 8" key="1">
    <citation type="submission" date="2017-03" db="EMBL/GenBank/DDBJ databases">
        <title>Genome Sequence of Roseovarius mucosus strain SMR3 Isolated from a culture of the Diatom Skeletonema marinoi.</title>
        <authorList>
            <person name="Topel M."/>
            <person name="Pinder M."/>
            <person name="Johansson O.N."/>
            <person name="Kourtchenko O."/>
            <person name="Godhe A."/>
            <person name="Clarke A.K."/>
        </authorList>
    </citation>
    <scope>NUCLEOTIDE SEQUENCE [LARGE SCALE GENOMIC DNA]</scope>
    <source>
        <strain evidence="7 8">SMR3</strain>
    </source>
</reference>
<sequence>MTQLAFALVLFLLPLAYSPGPGNLFFAANGARFGMRATFPASFGYHIATWLVTAAIGFGFVGALEAAPGVFVLLKLAGALYVFWIAWGLLRAGARDSAIEARPASFGDGAVLLLLNPKAYVIIALMFTQFLSISDTNRTVLVLGITTIFTLNNLVAFTLWTMMGVRLGQLFARAGSARALNTAFGVTLGAVALWMLLS</sequence>
<keyword evidence="5 6" id="KW-0472">Membrane</keyword>
<proteinExistence type="predicted"/>
<dbReference type="GO" id="GO:0005886">
    <property type="term" value="C:plasma membrane"/>
    <property type="evidence" value="ECO:0007669"/>
    <property type="project" value="UniProtKB-SubCell"/>
</dbReference>
<evidence type="ECO:0000256" key="5">
    <source>
        <dbReference type="ARBA" id="ARBA00023136"/>
    </source>
</evidence>
<keyword evidence="4 6" id="KW-1133">Transmembrane helix</keyword>
<evidence type="ECO:0000313" key="7">
    <source>
        <dbReference type="EMBL" id="ARE84721.1"/>
    </source>
</evidence>
<accession>A0A1V0RSJ6</accession>
<keyword evidence="8" id="KW-1185">Reference proteome</keyword>
<evidence type="ECO:0000256" key="2">
    <source>
        <dbReference type="ARBA" id="ARBA00022475"/>
    </source>
</evidence>
<keyword evidence="2" id="KW-1003">Cell membrane</keyword>
<dbReference type="AlphaFoldDB" id="A0A1V0RSJ6"/>
<dbReference type="Proteomes" id="UP000192273">
    <property type="component" value="Chromosome"/>
</dbReference>
<feature type="transmembrane region" description="Helical" evidence="6">
    <location>
        <begin position="140"/>
        <end position="160"/>
    </location>
</feature>
<feature type="transmembrane region" description="Helical" evidence="6">
    <location>
        <begin position="43"/>
        <end position="64"/>
    </location>
</feature>
<feature type="transmembrane region" description="Helical" evidence="6">
    <location>
        <begin position="110"/>
        <end position="128"/>
    </location>
</feature>
<evidence type="ECO:0000256" key="6">
    <source>
        <dbReference type="SAM" id="Phobius"/>
    </source>
</evidence>
<feature type="transmembrane region" description="Helical" evidence="6">
    <location>
        <begin position="180"/>
        <end position="197"/>
    </location>
</feature>
<name>A0A1V0RSJ6_9RHOB</name>
<evidence type="ECO:0000256" key="4">
    <source>
        <dbReference type="ARBA" id="ARBA00022989"/>
    </source>
</evidence>
<keyword evidence="3 6" id="KW-0812">Transmembrane</keyword>
<organism evidence="7 8">
    <name type="scientific">Roseovarius mucosus</name>
    <dbReference type="NCBI Taxonomy" id="215743"/>
    <lineage>
        <taxon>Bacteria</taxon>
        <taxon>Pseudomonadati</taxon>
        <taxon>Pseudomonadota</taxon>
        <taxon>Alphaproteobacteria</taxon>
        <taxon>Rhodobacterales</taxon>
        <taxon>Roseobacteraceae</taxon>
        <taxon>Roseovarius</taxon>
    </lineage>
</organism>
<dbReference type="PANTHER" id="PTHR30086">
    <property type="entry name" value="ARGININE EXPORTER PROTEIN ARGO"/>
    <property type="match status" value="1"/>
</dbReference>